<keyword evidence="2 4" id="KW-1005">Bacterial flagellum biogenesis</keyword>
<dbReference type="RefSeq" id="WP_235003418.1">
    <property type="nucleotide sequence ID" value="NZ_OCNK01000003.1"/>
</dbReference>
<dbReference type="PANTHER" id="PTHR39190:SF1">
    <property type="entry name" value="FLAGELLAR ASSEMBLY FACTOR FLIW"/>
    <property type="match status" value="1"/>
</dbReference>
<evidence type="ECO:0000256" key="4">
    <source>
        <dbReference type="HAMAP-Rule" id="MF_01185"/>
    </source>
</evidence>
<dbReference type="HAMAP" id="MF_01185">
    <property type="entry name" value="FliW"/>
    <property type="match status" value="1"/>
</dbReference>
<comment type="similarity">
    <text evidence="4">Belongs to the FliW family.</text>
</comment>
<dbReference type="Proteomes" id="UP000219482">
    <property type="component" value="Unassembled WGS sequence"/>
</dbReference>
<accession>A0A286H082</accession>
<dbReference type="InterPro" id="IPR024046">
    <property type="entry name" value="Flagellar_assmbl_FliW_dom_sf"/>
</dbReference>
<dbReference type="SUPFAM" id="SSF141457">
    <property type="entry name" value="BH3618-like"/>
    <property type="match status" value="1"/>
</dbReference>
<dbReference type="InterPro" id="IPR003775">
    <property type="entry name" value="Flagellar_assembly_factor_FliW"/>
</dbReference>
<proteinExistence type="inferred from homology"/>
<evidence type="ECO:0000256" key="3">
    <source>
        <dbReference type="ARBA" id="ARBA00022845"/>
    </source>
</evidence>
<keyword evidence="6" id="KW-1185">Reference proteome</keyword>
<evidence type="ECO:0000256" key="1">
    <source>
        <dbReference type="ARBA" id="ARBA00022490"/>
    </source>
</evidence>
<keyword evidence="5" id="KW-0966">Cell projection</keyword>
<keyword evidence="4" id="KW-0143">Chaperone</keyword>
<dbReference type="GO" id="GO:0005737">
    <property type="term" value="C:cytoplasm"/>
    <property type="evidence" value="ECO:0007669"/>
    <property type="project" value="UniProtKB-SubCell"/>
</dbReference>
<dbReference type="Gene3D" id="2.30.290.10">
    <property type="entry name" value="BH3618-like"/>
    <property type="match status" value="1"/>
</dbReference>
<protein>
    <recommendedName>
        <fullName evidence="4">Flagellar assembly factor FliW</fullName>
    </recommendedName>
</protein>
<keyword evidence="5" id="KW-0969">Cilium</keyword>
<organism evidence="5 6">
    <name type="scientific">Blastococcus haudaquaticus</name>
    <dbReference type="NCBI Taxonomy" id="1938745"/>
    <lineage>
        <taxon>Bacteria</taxon>
        <taxon>Bacillati</taxon>
        <taxon>Actinomycetota</taxon>
        <taxon>Actinomycetes</taxon>
        <taxon>Geodermatophilales</taxon>
        <taxon>Geodermatophilaceae</taxon>
        <taxon>Blastococcus</taxon>
    </lineage>
</organism>
<dbReference type="EMBL" id="OCNK01000003">
    <property type="protein sequence ID" value="SOE01198.1"/>
    <property type="molecule type" value="Genomic_DNA"/>
</dbReference>
<evidence type="ECO:0000313" key="6">
    <source>
        <dbReference type="Proteomes" id="UP000219482"/>
    </source>
</evidence>
<sequence length="159" mass="16375">MTPAAAVLAERAHAPAPAAAPTAVVVPAPAVQVLTLVDPLPGFPDHRDYVLVPAEESGRLSWLQAVAPDGPRFLAVAAGVFFPDYAPSVPGAVALSLGLDGLDDIATVQLYCVVSVPDGDVSAATANLRAPVVVNPATHRACQVVLTGSDHPIRRPLRR</sequence>
<comment type="subunit">
    <text evidence="4">Interacts with translational regulator CsrA and flagellin(s).</text>
</comment>
<dbReference type="GO" id="GO:0044780">
    <property type="term" value="P:bacterial-type flagellum assembly"/>
    <property type="evidence" value="ECO:0007669"/>
    <property type="project" value="UniProtKB-UniRule"/>
</dbReference>
<reference evidence="6" key="1">
    <citation type="submission" date="2017-09" db="EMBL/GenBank/DDBJ databases">
        <authorList>
            <person name="Varghese N."/>
            <person name="Submissions S."/>
        </authorList>
    </citation>
    <scope>NUCLEOTIDE SEQUENCE [LARGE SCALE GENOMIC DNA]</scope>
    <source>
        <strain evidence="6">DSM 44270</strain>
    </source>
</reference>
<keyword evidence="5" id="KW-0282">Flagellum</keyword>
<name>A0A286H082_9ACTN</name>
<keyword evidence="1 4" id="KW-0963">Cytoplasm</keyword>
<keyword evidence="3 4" id="KW-0810">Translation regulation</keyword>
<evidence type="ECO:0000313" key="5">
    <source>
        <dbReference type="EMBL" id="SOE01198.1"/>
    </source>
</evidence>
<gene>
    <name evidence="4" type="primary">fliW</name>
    <name evidence="5" type="ORF">SAMN06272739_3020</name>
</gene>
<dbReference type="GO" id="GO:0006417">
    <property type="term" value="P:regulation of translation"/>
    <property type="evidence" value="ECO:0007669"/>
    <property type="project" value="UniProtKB-KW"/>
</dbReference>
<comment type="subcellular location">
    <subcellularLocation>
        <location evidence="4">Cytoplasm</location>
    </subcellularLocation>
</comment>
<dbReference type="Pfam" id="PF02623">
    <property type="entry name" value="FliW"/>
    <property type="match status" value="1"/>
</dbReference>
<dbReference type="AlphaFoldDB" id="A0A286H082"/>
<dbReference type="PANTHER" id="PTHR39190">
    <property type="entry name" value="FLAGELLAR ASSEMBLY FACTOR FLIW"/>
    <property type="match status" value="1"/>
</dbReference>
<evidence type="ECO:0000256" key="2">
    <source>
        <dbReference type="ARBA" id="ARBA00022795"/>
    </source>
</evidence>
<comment type="function">
    <text evidence="4">Acts as an anti-CsrA protein, binds CsrA and prevents it from repressing translation of its target genes, one of which is flagellin. Binds to flagellin and participates in the assembly of the flagellum.</text>
</comment>